<dbReference type="GO" id="GO:1990281">
    <property type="term" value="C:efflux pump complex"/>
    <property type="evidence" value="ECO:0007669"/>
    <property type="project" value="TreeGrafter"/>
</dbReference>
<evidence type="ECO:0000256" key="4">
    <source>
        <dbReference type="ARBA" id="ARBA00023136"/>
    </source>
</evidence>
<reference evidence="7" key="1">
    <citation type="submission" date="2017-06" db="EMBL/GenBank/DDBJ databases">
        <authorList>
            <person name="Varghese N."/>
            <person name="Submissions S."/>
        </authorList>
    </citation>
    <scope>NUCLEOTIDE SEQUENCE [LARGE SCALE GENOMIC DNA]</scope>
    <source>
        <strain evidence="7">DSM 27993</strain>
    </source>
</reference>
<dbReference type="EMBL" id="FZNX01000004">
    <property type="protein sequence ID" value="SNR70759.1"/>
    <property type="molecule type" value="Genomic_DNA"/>
</dbReference>
<dbReference type="AlphaFoldDB" id="A0A238YK19"/>
<evidence type="ECO:0000256" key="1">
    <source>
        <dbReference type="ARBA" id="ARBA00004442"/>
    </source>
</evidence>
<evidence type="ECO:0000256" key="2">
    <source>
        <dbReference type="ARBA" id="ARBA00022452"/>
    </source>
</evidence>
<proteinExistence type="predicted"/>
<dbReference type="PANTHER" id="PTHR30026:SF20">
    <property type="entry name" value="OUTER MEMBRANE PROTEIN TOLC"/>
    <property type="match status" value="1"/>
</dbReference>
<organism evidence="6 7">
    <name type="scientific">Lutibacter flavus</name>
    <dbReference type="NCBI Taxonomy" id="691689"/>
    <lineage>
        <taxon>Bacteria</taxon>
        <taxon>Pseudomonadati</taxon>
        <taxon>Bacteroidota</taxon>
        <taxon>Flavobacteriia</taxon>
        <taxon>Flavobacteriales</taxon>
        <taxon>Flavobacteriaceae</taxon>
        <taxon>Lutibacter</taxon>
    </lineage>
</organism>
<keyword evidence="3" id="KW-0812">Transmembrane</keyword>
<dbReference type="SUPFAM" id="SSF56954">
    <property type="entry name" value="Outer membrane efflux proteins (OEP)"/>
    <property type="match status" value="1"/>
</dbReference>
<dbReference type="InterPro" id="IPR051906">
    <property type="entry name" value="TolC-like"/>
</dbReference>
<dbReference type="RefSeq" id="WP_089378872.1">
    <property type="nucleotide sequence ID" value="NZ_FZNX01000004.1"/>
</dbReference>
<evidence type="ECO:0000256" key="5">
    <source>
        <dbReference type="ARBA" id="ARBA00023237"/>
    </source>
</evidence>
<keyword evidence="2" id="KW-1134">Transmembrane beta strand</keyword>
<accession>A0A238YK19</accession>
<protein>
    <submittedName>
        <fullName evidence="6">Outer membrane protein TolC</fullName>
    </submittedName>
</protein>
<name>A0A238YK19_9FLAO</name>
<keyword evidence="7" id="KW-1185">Reference proteome</keyword>
<dbReference type="Proteomes" id="UP000198412">
    <property type="component" value="Unassembled WGS sequence"/>
</dbReference>
<dbReference type="GO" id="GO:0009279">
    <property type="term" value="C:cell outer membrane"/>
    <property type="evidence" value="ECO:0007669"/>
    <property type="project" value="UniProtKB-SubCell"/>
</dbReference>
<evidence type="ECO:0000256" key="3">
    <source>
        <dbReference type="ARBA" id="ARBA00022692"/>
    </source>
</evidence>
<sequence>MKIKIGYIIVFFITISSYGQSMKEYLNIAEKNNPELKAMQYKYESALEKVNEEGSLPNTTIGAGFLIQEAETRVGAQKAKLSVSQMMPWFGTLQAKKESASFKADAQSNSIDLSKRKLFLNVKTDYFQLYELNEKERIIKKNINILKTFEDLALNELENNRSTMVDVLKIRMEKNELSNKLSEIVENLKTAQITFNLILNREENLLVNIPKNIEIIDDSNLFKKEMISDNPQLLKLDNLQNAIEKAELVSKKEGLPTIGIGLDYAIVENRAVENLLDNGKDIIMPMITVSVPLFSKKYSSKQKQLQLDQKAIETIKINAKNQLYTIFEKAKSKMVNAKTSIKTQIENIKEVDNTKKLLFVAYETSIIDFDQLLEIQQLKLKFQLKKVVSEKEYAIQKSTLEFLTKNE</sequence>
<keyword evidence="4" id="KW-0472">Membrane</keyword>
<dbReference type="GO" id="GO:0015562">
    <property type="term" value="F:efflux transmembrane transporter activity"/>
    <property type="evidence" value="ECO:0007669"/>
    <property type="project" value="InterPro"/>
</dbReference>
<comment type="subcellular location">
    <subcellularLocation>
        <location evidence="1">Cell outer membrane</location>
    </subcellularLocation>
</comment>
<evidence type="ECO:0000313" key="7">
    <source>
        <dbReference type="Proteomes" id="UP000198412"/>
    </source>
</evidence>
<dbReference type="GO" id="GO:0015288">
    <property type="term" value="F:porin activity"/>
    <property type="evidence" value="ECO:0007669"/>
    <property type="project" value="TreeGrafter"/>
</dbReference>
<dbReference type="Gene3D" id="1.20.1600.10">
    <property type="entry name" value="Outer membrane efflux proteins (OEP)"/>
    <property type="match status" value="1"/>
</dbReference>
<dbReference type="OrthoDB" id="1680428at2"/>
<keyword evidence="5" id="KW-0998">Cell outer membrane</keyword>
<gene>
    <name evidence="6" type="ORF">SAMN04488111_2605</name>
</gene>
<dbReference type="PANTHER" id="PTHR30026">
    <property type="entry name" value="OUTER MEMBRANE PROTEIN TOLC"/>
    <property type="match status" value="1"/>
</dbReference>
<evidence type="ECO:0000313" key="6">
    <source>
        <dbReference type="EMBL" id="SNR70759.1"/>
    </source>
</evidence>